<evidence type="ECO:0000259" key="1">
    <source>
        <dbReference type="Pfam" id="PF07811"/>
    </source>
</evidence>
<dbReference type="Proteomes" id="UP000001930">
    <property type="component" value="Chromosome I"/>
</dbReference>
<reference evidence="3 4" key="1">
    <citation type="journal article" date="2005" name="BMC Genomics">
        <title>Bacterial genome adaptation to niches: divergence of the potential virulence genes in three Burkholderia species of different survival strategies.</title>
        <authorList>
            <person name="Kim H.S."/>
            <person name="Schell M.A."/>
            <person name="Yu Y."/>
            <person name="Ulrich R.L."/>
            <person name="Sarria S.H."/>
            <person name="Nierman W.C."/>
            <person name="DeShazer D."/>
        </authorList>
    </citation>
    <scope>NUCLEOTIDE SEQUENCE [LARGE SCALE GENOMIC DNA]</scope>
    <source>
        <strain evidence="4">ATCC 700388 / DSM 13276 / CCUG 48851 / CIP 106301 / E264</strain>
    </source>
</reference>
<evidence type="ECO:0000313" key="3">
    <source>
        <dbReference type="EMBL" id="ABC37930.1"/>
    </source>
</evidence>
<organism evidence="3 4">
    <name type="scientific">Burkholderia thailandensis (strain ATCC 700388 / DSM 13276 / CCUG 48851 / CIP 106301 / E264)</name>
    <dbReference type="NCBI Taxonomy" id="271848"/>
    <lineage>
        <taxon>Bacteria</taxon>
        <taxon>Pseudomonadati</taxon>
        <taxon>Pseudomonadota</taxon>
        <taxon>Betaproteobacteria</taxon>
        <taxon>Burkholderiales</taxon>
        <taxon>Burkholderiaceae</taxon>
        <taxon>Burkholderia</taxon>
        <taxon>pseudomallei group</taxon>
    </lineage>
</organism>
<sequence length="344" mass="34758">MNERRAAAAACHRERGSVVLWFLLFLPVLLLFGAFAIDLPRVATARNELQNAADAAALAGAASLESSPGAPAWAAAASAASAALSLNASDGATLASGVVQTGYWNVTGAPAGLEPTTLAPGAYDVPAVQTTVTRATNQNGGPLSLLMGGFLGILGTPAAATAVAVAAAPSTVGAGGLFPMVIDQCVLDQYWDAQAGAPRVDPTTGAPYEFQVGNGQTYGGTCYAGQWTTFLVNANDVPTVRGLMANGNPTPLSIGDSIWIEPGVKTALYYDVPVGVTVVVPVATQISSKTYVPIVAFAAFYVDASDGANIKAITGHFVGGYRIPVSAGGVGPAYGAYVAPRLAN</sequence>
<dbReference type="KEGG" id="bte:BTH_I2451"/>
<feature type="domain" description="TadE-like" evidence="1">
    <location>
        <begin position="16"/>
        <end position="57"/>
    </location>
</feature>
<dbReference type="AlphaFoldDB" id="Q2SVS7"/>
<keyword evidence="4" id="KW-1185">Reference proteome</keyword>
<proteinExistence type="predicted"/>
<name>Q2SVS7_BURTA</name>
<protein>
    <submittedName>
        <fullName evidence="3">Uncharacterized protein</fullName>
    </submittedName>
</protein>
<gene>
    <name evidence="3" type="ordered locus">BTH_I2451</name>
</gene>
<dbReference type="HOGENOM" id="CLU_787100_0_0_4"/>
<evidence type="ECO:0000313" key="4">
    <source>
        <dbReference type="Proteomes" id="UP000001930"/>
    </source>
</evidence>
<dbReference type="GeneID" id="45122166"/>
<dbReference type="InterPro" id="IPR018705">
    <property type="entry name" value="DUF2134_membrane"/>
</dbReference>
<dbReference type="InterPro" id="IPR012495">
    <property type="entry name" value="TadE-like_dom"/>
</dbReference>
<dbReference type="Pfam" id="PF07811">
    <property type="entry name" value="TadE"/>
    <property type="match status" value="1"/>
</dbReference>
<feature type="domain" description="DUF2134" evidence="2">
    <location>
        <begin position="59"/>
        <end position="164"/>
    </location>
</feature>
<evidence type="ECO:0000259" key="2">
    <source>
        <dbReference type="Pfam" id="PF09977"/>
    </source>
</evidence>
<dbReference type="Pfam" id="PF09977">
    <property type="entry name" value="Tad_C"/>
    <property type="match status" value="1"/>
</dbReference>
<dbReference type="EMBL" id="CP000086">
    <property type="protein sequence ID" value="ABC37930.1"/>
    <property type="molecule type" value="Genomic_DNA"/>
</dbReference>
<accession>Q2SVS7</accession>
<dbReference type="RefSeq" id="WP_009891256.1">
    <property type="nucleotide sequence ID" value="NC_007651.1"/>
</dbReference>